<keyword evidence="1" id="KW-1133">Transmembrane helix</keyword>
<evidence type="ECO:0000313" key="3">
    <source>
        <dbReference type="Proteomes" id="UP000078224"/>
    </source>
</evidence>
<reference evidence="2 3" key="1">
    <citation type="submission" date="2016-04" db="EMBL/GenBank/DDBJ databases">
        <title>ATOL: Assembling a taxonomically balanced genome-scale reconstruction of the evolutionary history of the Enterobacteriaceae.</title>
        <authorList>
            <person name="Plunkett G.III."/>
            <person name="Neeno-Eckwall E.C."/>
            <person name="Glasner J.D."/>
            <person name="Perna N.T."/>
        </authorList>
    </citation>
    <scope>NUCLEOTIDE SEQUENCE [LARGE SCALE GENOMIC DNA]</scope>
    <source>
        <strain evidence="2 3">ATCC 35613</strain>
    </source>
</reference>
<protein>
    <submittedName>
        <fullName evidence="2">Uncharacterized protein</fullName>
    </submittedName>
</protein>
<feature type="transmembrane region" description="Helical" evidence="1">
    <location>
        <begin position="163"/>
        <end position="180"/>
    </location>
</feature>
<keyword evidence="3" id="KW-1185">Reference proteome</keyword>
<dbReference type="PATRIC" id="fig|1354272.4.peg.2066"/>
<dbReference type="EMBL" id="LXEW01000031">
    <property type="protein sequence ID" value="OAT51422.1"/>
    <property type="molecule type" value="Genomic_DNA"/>
</dbReference>
<evidence type="ECO:0000313" key="2">
    <source>
        <dbReference type="EMBL" id="OAT51422.1"/>
    </source>
</evidence>
<feature type="transmembrane region" description="Helical" evidence="1">
    <location>
        <begin position="112"/>
        <end position="138"/>
    </location>
</feature>
<organism evidence="2 3">
    <name type="scientific">Providencia heimbachae ATCC 35613</name>
    <dbReference type="NCBI Taxonomy" id="1354272"/>
    <lineage>
        <taxon>Bacteria</taxon>
        <taxon>Pseudomonadati</taxon>
        <taxon>Pseudomonadota</taxon>
        <taxon>Gammaproteobacteria</taxon>
        <taxon>Enterobacterales</taxon>
        <taxon>Morganellaceae</taxon>
        <taxon>Providencia</taxon>
    </lineage>
</organism>
<comment type="caution">
    <text evidence="2">The sequence shown here is derived from an EMBL/GenBank/DDBJ whole genome shotgun (WGS) entry which is preliminary data.</text>
</comment>
<accession>A0A1B7JU82</accession>
<feature type="transmembrane region" description="Helical" evidence="1">
    <location>
        <begin position="26"/>
        <end position="43"/>
    </location>
</feature>
<keyword evidence="1" id="KW-0812">Transmembrane</keyword>
<keyword evidence="1" id="KW-0472">Membrane</keyword>
<feature type="transmembrane region" description="Helical" evidence="1">
    <location>
        <begin position="78"/>
        <end position="100"/>
    </location>
</feature>
<name>A0A1B7JU82_9GAMM</name>
<evidence type="ECO:0000256" key="1">
    <source>
        <dbReference type="SAM" id="Phobius"/>
    </source>
</evidence>
<sequence>MLFTNSRAGIIATLIYYILTRSKGKVLFSLLLLLIATVSYLGYNPELYNIIYDKITYGISFNSTGNNLGDSRARLDIWYNYLLHVFSNISTFIMGVNMTLDPSTSMGITPHNLYLYALYQGGIVLFTICIITLFVTYIKSSKLSTHLKFGTISIIIMTFTEDYIALPIFWFYVFLISALYRHKIQKIPTKGINQ</sequence>
<proteinExistence type="predicted"/>
<gene>
    <name evidence="2" type="ORF">M998_2037</name>
</gene>
<dbReference type="Proteomes" id="UP000078224">
    <property type="component" value="Unassembled WGS sequence"/>
</dbReference>
<dbReference type="AlphaFoldDB" id="A0A1B7JU82"/>